<dbReference type="InterPro" id="IPR036736">
    <property type="entry name" value="ACP-like_sf"/>
</dbReference>
<dbReference type="SUPFAM" id="SSF56801">
    <property type="entry name" value="Acetyl-CoA synthetase-like"/>
    <property type="match status" value="1"/>
</dbReference>
<dbReference type="Gene3D" id="3.40.50.12780">
    <property type="entry name" value="N-terminal domain of ligase-like"/>
    <property type="match status" value="1"/>
</dbReference>
<evidence type="ECO:0000313" key="4">
    <source>
        <dbReference type="EMBL" id="KAF9445951.1"/>
    </source>
</evidence>
<dbReference type="Proteomes" id="UP000807342">
    <property type="component" value="Unassembled WGS sequence"/>
</dbReference>
<keyword evidence="5" id="KW-1185">Reference proteome</keyword>
<dbReference type="SUPFAM" id="SSF47336">
    <property type="entry name" value="ACP-like"/>
    <property type="match status" value="1"/>
</dbReference>
<accession>A0A9P5XAW7</accession>
<comment type="caution">
    <text evidence="4">The sequence shown here is derived from an EMBL/GenBank/DDBJ whole genome shotgun (WGS) entry which is preliminary data.</text>
</comment>
<dbReference type="PROSITE" id="PS00455">
    <property type="entry name" value="AMP_BINDING"/>
    <property type="match status" value="1"/>
</dbReference>
<protein>
    <submittedName>
        <fullName evidence="4">Aminoadipate reductase</fullName>
    </submittedName>
</protein>
<dbReference type="InterPro" id="IPR020845">
    <property type="entry name" value="AMP-binding_CS"/>
</dbReference>
<evidence type="ECO:0000313" key="5">
    <source>
        <dbReference type="Proteomes" id="UP000807342"/>
    </source>
</evidence>
<evidence type="ECO:0000256" key="1">
    <source>
        <dbReference type="ARBA" id="ARBA00022450"/>
    </source>
</evidence>
<dbReference type="EMBL" id="MU151272">
    <property type="protein sequence ID" value="KAF9445951.1"/>
    <property type="molecule type" value="Genomic_DNA"/>
</dbReference>
<dbReference type="InterPro" id="IPR000873">
    <property type="entry name" value="AMP-dep_synth/lig_dom"/>
</dbReference>
<organism evidence="4 5">
    <name type="scientific">Macrolepiota fuliginosa MF-IS2</name>
    <dbReference type="NCBI Taxonomy" id="1400762"/>
    <lineage>
        <taxon>Eukaryota</taxon>
        <taxon>Fungi</taxon>
        <taxon>Dikarya</taxon>
        <taxon>Basidiomycota</taxon>
        <taxon>Agaricomycotina</taxon>
        <taxon>Agaricomycetes</taxon>
        <taxon>Agaricomycetidae</taxon>
        <taxon>Agaricales</taxon>
        <taxon>Agaricineae</taxon>
        <taxon>Agaricaceae</taxon>
        <taxon>Macrolepiota</taxon>
    </lineage>
</organism>
<dbReference type="AlphaFoldDB" id="A0A9P5XAW7"/>
<dbReference type="InterPro" id="IPR036291">
    <property type="entry name" value="NAD(P)-bd_dom_sf"/>
</dbReference>
<dbReference type="Pfam" id="PF00501">
    <property type="entry name" value="AMP-binding"/>
    <property type="match status" value="1"/>
</dbReference>
<dbReference type="PANTHER" id="PTHR43439:SF2">
    <property type="entry name" value="ENZYME, PUTATIVE (JCVI)-RELATED"/>
    <property type="match status" value="1"/>
</dbReference>
<dbReference type="Gene3D" id="3.40.50.720">
    <property type="entry name" value="NAD(P)-binding Rossmann-like Domain"/>
    <property type="match status" value="1"/>
</dbReference>
<dbReference type="OrthoDB" id="429813at2759"/>
<proteinExistence type="predicted"/>
<feature type="domain" description="Carrier" evidence="3">
    <location>
        <begin position="581"/>
        <end position="663"/>
    </location>
</feature>
<dbReference type="SUPFAM" id="SSF51735">
    <property type="entry name" value="NAD(P)-binding Rossmann-fold domains"/>
    <property type="match status" value="1"/>
</dbReference>
<dbReference type="SMART" id="SM00823">
    <property type="entry name" value="PKS_PP"/>
    <property type="match status" value="1"/>
</dbReference>
<evidence type="ECO:0000259" key="3">
    <source>
        <dbReference type="PROSITE" id="PS50075"/>
    </source>
</evidence>
<dbReference type="InterPro" id="IPR042099">
    <property type="entry name" value="ANL_N_sf"/>
</dbReference>
<dbReference type="InterPro" id="IPR013120">
    <property type="entry name" value="FAR_NAD-bd"/>
</dbReference>
<dbReference type="PROSITE" id="PS50075">
    <property type="entry name" value="CARRIER"/>
    <property type="match status" value="1"/>
</dbReference>
<evidence type="ECO:0000256" key="2">
    <source>
        <dbReference type="ARBA" id="ARBA00022553"/>
    </source>
</evidence>
<dbReference type="InterPro" id="IPR051414">
    <property type="entry name" value="Adenylate-forming_Reductase"/>
</dbReference>
<keyword evidence="2" id="KW-0597">Phosphoprotein</keyword>
<sequence length="1076" mass="119623">MNYNQQNEILLPSVDGSYTIPEALDFHRKHNPQEPIYVFSADESSQEPTTITFGEFGRACDRVAQYVRPGRSIHSDGQVVAMIVVTDTLLYQALLMGVMKAGLVPFPISHRLTPQAVVNLLKVTSCHDLITTSATLPSDLLGGIKEELKQNHDNYELRIDEMPSLDYMYPKLGNEIASDPFDPYPLPSEPPSRDDIVIYLHSSGSTGLPKHVPQTHRIFSQWAAFGLPGIRSHNNPRLRYGAMALPPFHAWGFHIHTVLAVYHALSIGVYPPTSPNSGNLSIVPSPENVLEHTKRTKCSGLATVPAFLHSWAHSESYVNYLATLDHIVFAGGAVSTKVGDALVAAGANLQSIYGATEFGPACKFYTRPGRQQDWEWIEFSEQTKVEWIDQGDGTYECHFLICEGHTPAFANRNDKKGYATSDLLINHPTNNKLWKIVGRLDDVIIHSSGEKTVPTPMEEIILSSPMVKGAIVFGRGHDNAGVLIEPRSDLAIDVKNSTALADLRNLMWPIVEEANKVAPNYSRIFKEMILITARDKPLPRSAKGTVMRKLALRVYDEDIEELYKIIATSSGSDDVKPPRDWEPGTVEQWLLEQVSRIHSGEVISPTKDVFEQGLDSLSATFLRRRVLSAIRSSKPSAGKSISPNILYTYPTIEKLAQYLSGLVANPAQIQSSDGHVKSIEAMIEEYSVGLAPVVLLTGSTGHLGSQILANLLQDDTVKRVYAFNRPSRTTIEDRHIDRFKHGGLDIDLLQSEKLRFVEAELSKKDLGVSGELYKEMQKSVTIIIHTSWRLDFNLTLVSFESHIRGVRNLIDLARRGPHASTLRFIFTSSIASTQSWDKTQGVYPEEVVRQSKYAVGNGYGESKYVAERILERSGLRACSLRIGQLSGSSTKGAWAPTEWFPNLVKSSIALGGFPSAPGMASWLPMDSAAQSILDLAYTKEKLPFAINFTHPRPVTWDYVIEAVRDAVVDALRIDPVQLPLIPFPEWIDRLANKAMDAKPEDLERMPAIKIIDFFQEMAKADQIYRSTGQTDVEFTGLATLETKNAPELSITMRTVTPLQVDNARSWVAYWREAGFL</sequence>
<dbReference type="Pfam" id="PF23562">
    <property type="entry name" value="AMP-binding_C_3"/>
    <property type="match status" value="1"/>
</dbReference>
<dbReference type="Gene3D" id="1.10.1200.10">
    <property type="entry name" value="ACP-like"/>
    <property type="match status" value="1"/>
</dbReference>
<name>A0A9P5XAW7_9AGAR</name>
<keyword evidence="1" id="KW-0596">Phosphopantetheine</keyword>
<dbReference type="InterPro" id="IPR009081">
    <property type="entry name" value="PP-bd_ACP"/>
</dbReference>
<dbReference type="Pfam" id="PF07993">
    <property type="entry name" value="NAD_binding_4"/>
    <property type="match status" value="1"/>
</dbReference>
<gene>
    <name evidence="4" type="ORF">P691DRAFT_709476</name>
</gene>
<dbReference type="PANTHER" id="PTHR43439">
    <property type="entry name" value="PHENYLACETATE-COENZYME A LIGASE"/>
    <property type="match status" value="1"/>
</dbReference>
<dbReference type="GO" id="GO:0031177">
    <property type="term" value="F:phosphopantetheine binding"/>
    <property type="evidence" value="ECO:0007669"/>
    <property type="project" value="InterPro"/>
</dbReference>
<dbReference type="Pfam" id="PF00550">
    <property type="entry name" value="PP-binding"/>
    <property type="match status" value="1"/>
</dbReference>
<reference evidence="4" key="1">
    <citation type="submission" date="2020-11" db="EMBL/GenBank/DDBJ databases">
        <authorList>
            <consortium name="DOE Joint Genome Institute"/>
            <person name="Ahrendt S."/>
            <person name="Riley R."/>
            <person name="Andreopoulos W."/>
            <person name="Labutti K."/>
            <person name="Pangilinan J."/>
            <person name="Ruiz-Duenas F.J."/>
            <person name="Barrasa J.M."/>
            <person name="Sanchez-Garcia M."/>
            <person name="Camarero S."/>
            <person name="Miyauchi S."/>
            <person name="Serrano A."/>
            <person name="Linde D."/>
            <person name="Babiker R."/>
            <person name="Drula E."/>
            <person name="Ayuso-Fernandez I."/>
            <person name="Pacheco R."/>
            <person name="Padilla G."/>
            <person name="Ferreira P."/>
            <person name="Barriuso J."/>
            <person name="Kellner H."/>
            <person name="Castanera R."/>
            <person name="Alfaro M."/>
            <person name="Ramirez L."/>
            <person name="Pisabarro A.G."/>
            <person name="Kuo A."/>
            <person name="Tritt A."/>
            <person name="Lipzen A."/>
            <person name="He G."/>
            <person name="Yan M."/>
            <person name="Ng V."/>
            <person name="Cullen D."/>
            <person name="Martin F."/>
            <person name="Rosso M.-N."/>
            <person name="Henrissat B."/>
            <person name="Hibbett D."/>
            <person name="Martinez A.T."/>
            <person name="Grigoriev I.V."/>
        </authorList>
    </citation>
    <scope>NUCLEOTIDE SEQUENCE</scope>
    <source>
        <strain evidence="4">MF-IS2</strain>
    </source>
</reference>
<dbReference type="InterPro" id="IPR020806">
    <property type="entry name" value="PKS_PP-bd"/>
</dbReference>